<name>A0A1E7DTA5_9BACI</name>
<dbReference type="STRING" id="1714016.BA724_14990"/>
<dbReference type="RefSeq" id="WP_069937056.1">
    <property type="nucleotide sequence ID" value="NZ_MAMP01000003.1"/>
</dbReference>
<dbReference type="AlphaFoldDB" id="A0A1E7DTA5"/>
<comment type="caution">
    <text evidence="1">The sequence shown here is derived from an EMBL/GenBank/DDBJ whole genome shotgun (WGS) entry which is preliminary data.</text>
</comment>
<proteinExistence type="predicted"/>
<keyword evidence="2" id="KW-1185">Reference proteome</keyword>
<dbReference type="InterPro" id="IPR025626">
    <property type="entry name" value="YyzF"/>
</dbReference>
<gene>
    <name evidence="1" type="ORF">BA724_14990</name>
</gene>
<organism evidence="1 2">
    <name type="scientific">Domibacillus iocasae</name>
    <dbReference type="NCBI Taxonomy" id="1714016"/>
    <lineage>
        <taxon>Bacteria</taxon>
        <taxon>Bacillati</taxon>
        <taxon>Bacillota</taxon>
        <taxon>Bacilli</taxon>
        <taxon>Bacillales</taxon>
        <taxon>Bacillaceae</taxon>
        <taxon>Domibacillus</taxon>
    </lineage>
</organism>
<dbReference type="EMBL" id="MAMP01000003">
    <property type="protein sequence ID" value="OES46317.1"/>
    <property type="molecule type" value="Genomic_DNA"/>
</dbReference>
<protein>
    <submittedName>
        <fullName evidence="1">CxxH/CxxC protein</fullName>
    </submittedName>
</protein>
<evidence type="ECO:0000313" key="2">
    <source>
        <dbReference type="Proteomes" id="UP000095658"/>
    </source>
</evidence>
<dbReference type="Proteomes" id="UP000095658">
    <property type="component" value="Unassembled WGS sequence"/>
</dbReference>
<reference evidence="1 2" key="1">
    <citation type="submission" date="2016-06" db="EMBL/GenBank/DDBJ databases">
        <title>Domibacillus iocasae genome sequencing.</title>
        <authorList>
            <person name="Verma A."/>
            <person name="Pal Y."/>
            <person name="Ojha A.K."/>
            <person name="Krishnamurthi S."/>
        </authorList>
    </citation>
    <scope>NUCLEOTIDE SEQUENCE [LARGE SCALE GENOMIC DNA]</scope>
    <source>
        <strain evidence="1 2">DSM 29979</strain>
    </source>
</reference>
<dbReference type="Pfam" id="PF14116">
    <property type="entry name" value="YyzF"/>
    <property type="match status" value="1"/>
</dbReference>
<accession>A0A1E7DTA5</accession>
<dbReference type="NCBIfam" id="TIGR04129">
    <property type="entry name" value="CxxH_BA5709"/>
    <property type="match status" value="1"/>
</dbReference>
<dbReference type="OrthoDB" id="1652387at2"/>
<evidence type="ECO:0000313" key="1">
    <source>
        <dbReference type="EMBL" id="OES46317.1"/>
    </source>
</evidence>
<sequence length="52" mass="5877">MEKQQMACCLEHIELALDIAVDEYETAPVMKKTEEPVSCEFCQNPAIYIVGN</sequence>